<dbReference type="Proteomes" id="UP001318040">
    <property type="component" value="Chromosome 40"/>
</dbReference>
<dbReference type="CTD" id="84131"/>
<dbReference type="PANTHER" id="PTHR24110">
    <property type="entry name" value="CENTROSOMAL PROTEIN OF 78 KDA"/>
    <property type="match status" value="1"/>
</dbReference>
<evidence type="ECO:0000313" key="5">
    <source>
        <dbReference type="RefSeq" id="XP_032824652.1"/>
    </source>
</evidence>
<dbReference type="KEGG" id="pmrn:116950739"/>
<feature type="region of interest" description="Disordered" evidence="2">
    <location>
        <begin position="78"/>
        <end position="108"/>
    </location>
</feature>
<dbReference type="Gene3D" id="3.80.10.10">
    <property type="entry name" value="Ribonuclease Inhibitor"/>
    <property type="match status" value="2"/>
</dbReference>
<sequence>MLASVQARRRGALDLGSYYAHLCALQDCAPLPAVTAHLARGGLDLHGDRVRLADWTPVANALHVNRHLSFVCVRSGGRRADAGSTRTPPRRDSRLPGPAGSAGPPLHSRDVTARLSQALGACLAASPVLTRLELTGLPLRPSNLLALAKGIAQSSCLETLSLANCPMGDGGLETICRSAKGCTSLVRLDVSGCGLSWRGAAMLSDVITHQARARHGEAWAGSLRYGRPDLERMAGLRRVSLNRNPLVGDRGAAALALALADDLWVKAVDMQQCGVGEEGARAVLHLLESNSALSVVDLRGNPLVERELLQEMLEKLFVNSRGETAEFEWLPQPAPRVPSPVAQRKKRLLHLGSRAKGRAVIRTAVAKQSKNESGDGGRCHAPTQDGGKHVPWRSAARATRATHSQGARSTEAGGASSVQAVGCKRCQQLQGQLQEERRAREAAELRVTQLQRERLRLQEINSGLASQLLLAAPSDKGAFGMGPRGSRAGLIGEWRPEIISEGVSDAHSKEVWDEPLLSAMEASVHKFSSFLDLLRDAGPASPLCSETSTPTHAVCMPASVGQHAATAAAAVTRRPSDSAFAPFLRRFAVSNLPRPPWLILQCVGTVMYSTPSVSLTVAVEHPLPLHHWKESRPMFANVMVQICKNTAQTAQLGRRSDRRPPLSTLPWQDPLEQESWHSSEAFLFQQKHTCTKTLLADLFEVCNGLVF</sequence>
<protein>
    <submittedName>
        <fullName evidence="4 5">Centrosomal protein of 78 kDa isoform X1</fullName>
    </submittedName>
</protein>
<dbReference type="GO" id="GO:0044782">
    <property type="term" value="P:cilium organization"/>
    <property type="evidence" value="ECO:0007669"/>
    <property type="project" value="TreeGrafter"/>
</dbReference>
<evidence type="ECO:0000313" key="3">
    <source>
        <dbReference type="Proteomes" id="UP001318040"/>
    </source>
</evidence>
<dbReference type="AlphaFoldDB" id="A0AAJ7TV30"/>
<dbReference type="InterPro" id="IPR001611">
    <property type="entry name" value="Leu-rich_rpt"/>
</dbReference>
<dbReference type="GO" id="GO:0036064">
    <property type="term" value="C:ciliary basal body"/>
    <property type="evidence" value="ECO:0007669"/>
    <property type="project" value="TreeGrafter"/>
</dbReference>
<name>A0AAJ7TV30_PETMA</name>
<dbReference type="RefSeq" id="XP_032824652.1">
    <property type="nucleotide sequence ID" value="XM_032968761.1"/>
</dbReference>
<organism evidence="3 4">
    <name type="scientific">Petromyzon marinus</name>
    <name type="common">Sea lamprey</name>
    <dbReference type="NCBI Taxonomy" id="7757"/>
    <lineage>
        <taxon>Eukaryota</taxon>
        <taxon>Metazoa</taxon>
        <taxon>Chordata</taxon>
        <taxon>Craniata</taxon>
        <taxon>Vertebrata</taxon>
        <taxon>Cyclostomata</taxon>
        <taxon>Hyperoartia</taxon>
        <taxon>Petromyzontiformes</taxon>
        <taxon>Petromyzontidae</taxon>
        <taxon>Petromyzon</taxon>
    </lineage>
</organism>
<keyword evidence="3" id="KW-1185">Reference proteome</keyword>
<feature type="region of interest" description="Disordered" evidence="2">
    <location>
        <begin position="365"/>
        <end position="420"/>
    </location>
</feature>
<feature type="compositionally biased region" description="Low complexity" evidence="2">
    <location>
        <begin position="96"/>
        <end position="105"/>
    </location>
</feature>
<dbReference type="RefSeq" id="XP_032824650.1">
    <property type="nucleotide sequence ID" value="XM_032968759.1"/>
</dbReference>
<reference evidence="4 5" key="1">
    <citation type="submission" date="2025-04" db="UniProtKB">
        <authorList>
            <consortium name="RefSeq"/>
        </authorList>
    </citation>
    <scope>IDENTIFICATION</scope>
    <source>
        <tissue evidence="4 5">Sperm</tissue>
    </source>
</reference>
<proteinExistence type="predicted"/>
<dbReference type="PANTHER" id="PTHR24110:SF3">
    <property type="entry name" value="CENTROSOMAL PROTEIN OF 78 KDA"/>
    <property type="match status" value="1"/>
</dbReference>
<dbReference type="GO" id="GO:0005813">
    <property type="term" value="C:centrosome"/>
    <property type="evidence" value="ECO:0007669"/>
    <property type="project" value="TreeGrafter"/>
</dbReference>
<dbReference type="SUPFAM" id="SSF52047">
    <property type="entry name" value="RNI-like"/>
    <property type="match status" value="1"/>
</dbReference>
<evidence type="ECO:0000313" key="4">
    <source>
        <dbReference type="RefSeq" id="XP_032824650.1"/>
    </source>
</evidence>
<feature type="coiled-coil region" evidence="1">
    <location>
        <begin position="426"/>
        <end position="460"/>
    </location>
</feature>
<evidence type="ECO:0000256" key="2">
    <source>
        <dbReference type="SAM" id="MobiDB-lite"/>
    </source>
</evidence>
<dbReference type="PRINTS" id="PR02062">
    <property type="entry name" value="CENTROSOME78"/>
</dbReference>
<dbReference type="SMART" id="SM00368">
    <property type="entry name" value="LRR_RI"/>
    <property type="match status" value="4"/>
</dbReference>
<dbReference type="InterPro" id="IPR032675">
    <property type="entry name" value="LRR_dom_sf"/>
</dbReference>
<accession>A0AAJ7TV30</accession>
<dbReference type="Pfam" id="PF13516">
    <property type="entry name" value="LRR_6"/>
    <property type="match status" value="2"/>
</dbReference>
<feature type="compositionally biased region" description="Basic and acidic residues" evidence="2">
    <location>
        <begin position="369"/>
        <end position="378"/>
    </location>
</feature>
<keyword evidence="1" id="KW-0175">Coiled coil</keyword>
<gene>
    <name evidence="4 5" type="primary">CEP78</name>
</gene>
<evidence type="ECO:0000256" key="1">
    <source>
        <dbReference type="SAM" id="Coils"/>
    </source>
</evidence>
<dbReference type="InterPro" id="IPR026212">
    <property type="entry name" value="Cep78"/>
</dbReference>